<dbReference type="EMBL" id="JBHLYR010000010">
    <property type="protein sequence ID" value="MFB9990873.1"/>
    <property type="molecule type" value="Genomic_DNA"/>
</dbReference>
<protein>
    <submittedName>
        <fullName evidence="2">Dienelactone hydrolase family protein</fullName>
        <ecNumber evidence="2">3.1.-.-</ecNumber>
    </submittedName>
</protein>
<feature type="domain" description="Dienelactone hydrolase" evidence="1">
    <location>
        <begin position="51"/>
        <end position="236"/>
    </location>
</feature>
<reference evidence="2 3" key="1">
    <citation type="submission" date="2024-09" db="EMBL/GenBank/DDBJ databases">
        <authorList>
            <person name="Sun Q."/>
            <person name="Mori K."/>
        </authorList>
    </citation>
    <scope>NUCLEOTIDE SEQUENCE [LARGE SCALE GENOMIC DNA]</scope>
    <source>
        <strain evidence="2 3">JCM 13503</strain>
    </source>
</reference>
<dbReference type="GO" id="GO:0016787">
    <property type="term" value="F:hydrolase activity"/>
    <property type="evidence" value="ECO:0007669"/>
    <property type="project" value="UniProtKB-KW"/>
</dbReference>
<evidence type="ECO:0000313" key="2">
    <source>
        <dbReference type="EMBL" id="MFB9990873.1"/>
    </source>
</evidence>
<sequence>MDRFSLLLWVRESFVQGQTEVKGSLSAVVPVQAKYDMSCRQWSLSFRRMSEILLFHHAQGLTPGILAFAKDLRKAGHLVHTPDLYHGRTFDTLDDGLAYARQLGFSDLEERGVRAADALSNELVYAGFSLGVGPAQKLVQSRSGAKGALFFHACLPVTEFELPWPQGVSVQVHAMEGDPFFEEDAAAAQALMDTVQKGELFWYPGNEHLFSDSSLPSYDGAATSLLKQRVLDFLRES</sequence>
<dbReference type="InterPro" id="IPR029058">
    <property type="entry name" value="AB_hydrolase_fold"/>
</dbReference>
<dbReference type="InterPro" id="IPR002925">
    <property type="entry name" value="Dienelactn_hydro"/>
</dbReference>
<evidence type="ECO:0000313" key="3">
    <source>
        <dbReference type="Proteomes" id="UP001589733"/>
    </source>
</evidence>
<dbReference type="Gene3D" id="3.40.50.1820">
    <property type="entry name" value="alpha/beta hydrolase"/>
    <property type="match status" value="1"/>
</dbReference>
<proteinExistence type="predicted"/>
<dbReference type="SUPFAM" id="SSF53474">
    <property type="entry name" value="alpha/beta-Hydrolases"/>
    <property type="match status" value="1"/>
</dbReference>
<evidence type="ECO:0000259" key="1">
    <source>
        <dbReference type="Pfam" id="PF01738"/>
    </source>
</evidence>
<dbReference type="EC" id="3.1.-.-" evidence="2"/>
<keyword evidence="2" id="KW-0378">Hydrolase</keyword>
<dbReference type="Pfam" id="PF01738">
    <property type="entry name" value="DLH"/>
    <property type="match status" value="1"/>
</dbReference>
<comment type="caution">
    <text evidence="2">The sequence shown here is derived from an EMBL/GenBank/DDBJ whole genome shotgun (WGS) entry which is preliminary data.</text>
</comment>
<gene>
    <name evidence="2" type="ORF">ACFFLM_02585</name>
</gene>
<dbReference type="Proteomes" id="UP001589733">
    <property type="component" value="Unassembled WGS sequence"/>
</dbReference>
<dbReference type="RefSeq" id="WP_380005249.1">
    <property type="nucleotide sequence ID" value="NZ_JBHLYR010000010.1"/>
</dbReference>
<accession>A0ABV6ATP5</accession>
<organism evidence="2 3">
    <name type="scientific">Deinococcus oregonensis</name>
    <dbReference type="NCBI Taxonomy" id="1805970"/>
    <lineage>
        <taxon>Bacteria</taxon>
        <taxon>Thermotogati</taxon>
        <taxon>Deinococcota</taxon>
        <taxon>Deinococci</taxon>
        <taxon>Deinococcales</taxon>
        <taxon>Deinococcaceae</taxon>
        <taxon>Deinococcus</taxon>
    </lineage>
</organism>
<dbReference type="PANTHER" id="PTHR46623:SF6">
    <property type="entry name" value="ALPHA_BETA-HYDROLASES SUPERFAMILY PROTEIN"/>
    <property type="match status" value="1"/>
</dbReference>
<dbReference type="PANTHER" id="PTHR46623">
    <property type="entry name" value="CARBOXYMETHYLENEBUTENOLIDASE-RELATED"/>
    <property type="match status" value="1"/>
</dbReference>
<keyword evidence="3" id="KW-1185">Reference proteome</keyword>
<name>A0ABV6ATP5_9DEIO</name>
<dbReference type="InterPro" id="IPR051049">
    <property type="entry name" value="Dienelactone_hydrolase-like"/>
</dbReference>